<evidence type="ECO:0000313" key="4">
    <source>
        <dbReference type="Proteomes" id="UP000053593"/>
    </source>
</evidence>
<sequence length="295" mass="33527">MTTQRRMVCWCSLHFLIIFKFSILDSPPEDVTPKKEAAYEHKPRPGSINDDKLFSNNTGQVSGSVSENIDNTQSLDSDEPDSYDVRAWRRSNVRSTLTRRPARSISPDSPTPRTRIRKRKPSTTPIQNSSTSNHDIPLNPSPTNPSPSPPPPPPLPPASPLPNASSSRPVLSESTIIRNLEWYSQDMAWTQQAGHLAMRIRTPQNIHADFFNETRALLQKTVFYWDPPLTSSSDMFDAWKWVRAHRIRDLGAICALTKLVVFMEEANQLGPIDEDRWLRCRAWLRAACEVIEKSK</sequence>
<evidence type="ECO:0000256" key="1">
    <source>
        <dbReference type="SAM" id="MobiDB-lite"/>
    </source>
</evidence>
<dbReference type="AlphaFoldDB" id="A0A0D0BBA3"/>
<organism evidence="3 4">
    <name type="scientific">Collybiopsis luxurians FD-317 M1</name>
    <dbReference type="NCBI Taxonomy" id="944289"/>
    <lineage>
        <taxon>Eukaryota</taxon>
        <taxon>Fungi</taxon>
        <taxon>Dikarya</taxon>
        <taxon>Basidiomycota</taxon>
        <taxon>Agaricomycotina</taxon>
        <taxon>Agaricomycetes</taxon>
        <taxon>Agaricomycetidae</taxon>
        <taxon>Agaricales</taxon>
        <taxon>Marasmiineae</taxon>
        <taxon>Omphalotaceae</taxon>
        <taxon>Collybiopsis</taxon>
        <taxon>Collybiopsis luxurians</taxon>
    </lineage>
</organism>
<dbReference type="HOGENOM" id="CLU_943510_0_0_1"/>
<feature type="signal peptide" evidence="2">
    <location>
        <begin position="1"/>
        <end position="24"/>
    </location>
</feature>
<dbReference type="Proteomes" id="UP000053593">
    <property type="component" value="Unassembled WGS sequence"/>
</dbReference>
<gene>
    <name evidence="3" type="ORF">GYMLUDRAFT_64741</name>
</gene>
<keyword evidence="2" id="KW-0732">Signal</keyword>
<feature type="compositionally biased region" description="Basic and acidic residues" evidence="1">
    <location>
        <begin position="31"/>
        <end position="53"/>
    </location>
</feature>
<name>A0A0D0BBA3_9AGAR</name>
<reference evidence="3 4" key="1">
    <citation type="submission" date="2014-04" db="EMBL/GenBank/DDBJ databases">
        <title>Evolutionary Origins and Diversification of the Mycorrhizal Mutualists.</title>
        <authorList>
            <consortium name="DOE Joint Genome Institute"/>
            <consortium name="Mycorrhizal Genomics Consortium"/>
            <person name="Kohler A."/>
            <person name="Kuo A."/>
            <person name="Nagy L.G."/>
            <person name="Floudas D."/>
            <person name="Copeland A."/>
            <person name="Barry K.W."/>
            <person name="Cichocki N."/>
            <person name="Veneault-Fourrey C."/>
            <person name="LaButti K."/>
            <person name="Lindquist E.A."/>
            <person name="Lipzen A."/>
            <person name="Lundell T."/>
            <person name="Morin E."/>
            <person name="Murat C."/>
            <person name="Riley R."/>
            <person name="Ohm R."/>
            <person name="Sun H."/>
            <person name="Tunlid A."/>
            <person name="Henrissat B."/>
            <person name="Grigoriev I.V."/>
            <person name="Hibbett D.S."/>
            <person name="Martin F."/>
        </authorList>
    </citation>
    <scope>NUCLEOTIDE SEQUENCE [LARGE SCALE GENOMIC DNA]</scope>
    <source>
        <strain evidence="3 4">FD-317 M1</strain>
    </source>
</reference>
<protein>
    <submittedName>
        <fullName evidence="3">Uncharacterized protein</fullName>
    </submittedName>
</protein>
<dbReference type="EMBL" id="KN834859">
    <property type="protein sequence ID" value="KIK51641.1"/>
    <property type="molecule type" value="Genomic_DNA"/>
</dbReference>
<proteinExistence type="predicted"/>
<feature type="compositionally biased region" description="Polar residues" evidence="1">
    <location>
        <begin position="54"/>
        <end position="75"/>
    </location>
</feature>
<feature type="chain" id="PRO_5002207978" evidence="2">
    <location>
        <begin position="25"/>
        <end position="295"/>
    </location>
</feature>
<evidence type="ECO:0000256" key="2">
    <source>
        <dbReference type="SAM" id="SignalP"/>
    </source>
</evidence>
<accession>A0A0D0BBA3</accession>
<evidence type="ECO:0000313" key="3">
    <source>
        <dbReference type="EMBL" id="KIK51641.1"/>
    </source>
</evidence>
<feature type="compositionally biased region" description="Pro residues" evidence="1">
    <location>
        <begin position="139"/>
        <end position="160"/>
    </location>
</feature>
<feature type="region of interest" description="Disordered" evidence="1">
    <location>
        <begin position="30"/>
        <end position="170"/>
    </location>
</feature>
<keyword evidence="4" id="KW-1185">Reference proteome</keyword>